<dbReference type="Proteomes" id="UP000198925">
    <property type="component" value="Unassembled WGS sequence"/>
</dbReference>
<name>A0A1G6K9I0_9PROT</name>
<evidence type="ECO:0000313" key="3">
    <source>
        <dbReference type="Proteomes" id="UP000198925"/>
    </source>
</evidence>
<dbReference type="RefSeq" id="WP_176849333.1">
    <property type="nucleotide sequence ID" value="NZ_FMZX01000001.1"/>
</dbReference>
<keyword evidence="3" id="KW-1185">Reference proteome</keyword>
<dbReference type="Gene3D" id="3.40.190.150">
    <property type="entry name" value="Bordetella uptake gene, domain 1"/>
    <property type="match status" value="1"/>
</dbReference>
<dbReference type="AlphaFoldDB" id="A0A1G6K9I0"/>
<evidence type="ECO:0000313" key="2">
    <source>
        <dbReference type="EMBL" id="SDC27722.1"/>
    </source>
</evidence>
<protein>
    <submittedName>
        <fullName evidence="2">Tripartite-type tricarboxylate transporter, receptor component TctC</fullName>
    </submittedName>
</protein>
<comment type="similarity">
    <text evidence="1">Belongs to the UPF0065 (bug) family.</text>
</comment>
<dbReference type="Pfam" id="PF03401">
    <property type="entry name" value="TctC"/>
    <property type="match status" value="1"/>
</dbReference>
<accession>A0A1G6K9I0</accession>
<organism evidence="2 3">
    <name type="scientific">Belnapia rosea</name>
    <dbReference type="NCBI Taxonomy" id="938405"/>
    <lineage>
        <taxon>Bacteria</taxon>
        <taxon>Pseudomonadati</taxon>
        <taxon>Pseudomonadota</taxon>
        <taxon>Alphaproteobacteria</taxon>
        <taxon>Acetobacterales</taxon>
        <taxon>Roseomonadaceae</taxon>
        <taxon>Belnapia</taxon>
    </lineage>
</organism>
<evidence type="ECO:0000256" key="1">
    <source>
        <dbReference type="ARBA" id="ARBA00006987"/>
    </source>
</evidence>
<dbReference type="PIRSF" id="PIRSF017082">
    <property type="entry name" value="YflP"/>
    <property type="match status" value="1"/>
</dbReference>
<dbReference type="PANTHER" id="PTHR42928">
    <property type="entry name" value="TRICARBOXYLATE-BINDING PROTEIN"/>
    <property type="match status" value="1"/>
</dbReference>
<proteinExistence type="inferred from homology"/>
<dbReference type="PANTHER" id="PTHR42928:SF5">
    <property type="entry name" value="BLR1237 PROTEIN"/>
    <property type="match status" value="1"/>
</dbReference>
<sequence>MYRRSFLGVVTQALAIPAIARAQGHGQVGLRYPDRPIRFIVPFPPGGGTDVWARMVAEGMQAELGQPVLIENRAGAGGMVGAEVASKAVPDGYTLLYNITTHVQAPVTFRRFPYDPMRDFFPVGRLGTTAITFCIGPTVPASVTTLAEFVAWGRGRELAFGNYGQGSTGHAYALLLAQEAGLRVTQVAYRGEAPMLQDLLAGNFHGGFHSMTASGEMIRTRRIRPLATGGPDRVPSLAAEVPTLLELGYSRRFDFTGFTGLFAPARVPQPILDQLSAAFRTVATSTEMIRRLHAIDTVPGYEDPPAFRMSVERTLRQWEELAQSLDLYATG</sequence>
<dbReference type="Gene3D" id="3.40.190.10">
    <property type="entry name" value="Periplasmic binding protein-like II"/>
    <property type="match status" value="1"/>
</dbReference>
<dbReference type="InterPro" id="IPR042100">
    <property type="entry name" value="Bug_dom1"/>
</dbReference>
<dbReference type="STRING" id="938405.SAMN02927895_00630"/>
<dbReference type="InterPro" id="IPR005064">
    <property type="entry name" value="BUG"/>
</dbReference>
<reference evidence="2 3" key="1">
    <citation type="submission" date="2016-10" db="EMBL/GenBank/DDBJ databases">
        <authorList>
            <person name="de Groot N.N."/>
        </authorList>
    </citation>
    <scope>NUCLEOTIDE SEQUENCE [LARGE SCALE GENOMIC DNA]</scope>
    <source>
        <strain evidence="2 3">CPCC 100156</strain>
    </source>
</reference>
<gene>
    <name evidence="2" type="ORF">SAMN04487779_1001439</name>
</gene>
<dbReference type="EMBL" id="FMZX01000001">
    <property type="protein sequence ID" value="SDC27722.1"/>
    <property type="molecule type" value="Genomic_DNA"/>
</dbReference>
<keyword evidence="2" id="KW-0675">Receptor</keyword>
<dbReference type="CDD" id="cd07012">
    <property type="entry name" value="PBP2_Bug_TTT"/>
    <property type="match status" value="1"/>
</dbReference>